<keyword evidence="2 5" id="KW-0808">Transferase</keyword>
<organism evidence="5 6">
    <name type="scientific">Amycolatopsis umgeniensis</name>
    <dbReference type="NCBI Taxonomy" id="336628"/>
    <lineage>
        <taxon>Bacteria</taxon>
        <taxon>Bacillati</taxon>
        <taxon>Actinomycetota</taxon>
        <taxon>Actinomycetes</taxon>
        <taxon>Pseudonocardiales</taxon>
        <taxon>Pseudonocardiaceae</taxon>
        <taxon>Amycolatopsis</taxon>
    </lineage>
</organism>
<proteinExistence type="predicted"/>
<name>A0A841BF47_9PSEU</name>
<evidence type="ECO:0000313" key="6">
    <source>
        <dbReference type="Proteomes" id="UP000580861"/>
    </source>
</evidence>
<dbReference type="PANTHER" id="PTHR45947">
    <property type="entry name" value="SULFOQUINOVOSYL TRANSFERASE SQD2"/>
    <property type="match status" value="1"/>
</dbReference>
<dbReference type="InterPro" id="IPR050194">
    <property type="entry name" value="Glycosyltransferase_grp1"/>
</dbReference>
<dbReference type="Proteomes" id="UP000580861">
    <property type="component" value="Unassembled WGS sequence"/>
</dbReference>
<evidence type="ECO:0000256" key="1">
    <source>
        <dbReference type="ARBA" id="ARBA00022676"/>
    </source>
</evidence>
<gene>
    <name evidence="5" type="ORF">HDA45_007502</name>
</gene>
<dbReference type="InterPro" id="IPR001296">
    <property type="entry name" value="Glyco_trans_1"/>
</dbReference>
<dbReference type="InterPro" id="IPR028098">
    <property type="entry name" value="Glyco_trans_4-like_N"/>
</dbReference>
<dbReference type="RefSeq" id="WP_184903518.1">
    <property type="nucleotide sequence ID" value="NZ_JACHMX010000001.1"/>
</dbReference>
<dbReference type="PANTHER" id="PTHR45947:SF3">
    <property type="entry name" value="SULFOQUINOVOSYL TRANSFERASE SQD2"/>
    <property type="match status" value="1"/>
</dbReference>
<dbReference type="Pfam" id="PF13439">
    <property type="entry name" value="Glyco_transf_4"/>
    <property type="match status" value="1"/>
</dbReference>
<reference evidence="5 6" key="1">
    <citation type="submission" date="2020-08" db="EMBL/GenBank/DDBJ databases">
        <title>Sequencing the genomes of 1000 actinobacteria strains.</title>
        <authorList>
            <person name="Klenk H.-P."/>
        </authorList>
    </citation>
    <scope>NUCLEOTIDE SEQUENCE [LARGE SCALE GENOMIC DNA]</scope>
    <source>
        <strain evidence="5 6">DSM 45272</strain>
    </source>
</reference>
<protein>
    <submittedName>
        <fullName evidence="5">Glycosyltransferase involved in cell wall biosynthesis</fullName>
    </submittedName>
</protein>
<evidence type="ECO:0000259" key="4">
    <source>
        <dbReference type="Pfam" id="PF13439"/>
    </source>
</evidence>
<comment type="caution">
    <text evidence="5">The sequence shown here is derived from an EMBL/GenBank/DDBJ whole genome shotgun (WGS) entry which is preliminary data.</text>
</comment>
<sequence length="379" mass="40621">MKIAMVSGRASPLAVFDDGPIERRHVHVAELSAALTREGHDVTVYTRRESRRTPATVGSPDGYRVVHVPAGPARKLREDELLPLLGDFTRVLRSRWAKDRPDVVHAHFWSSGLVSLLAAKDLGLPVTQTFHTLGDGHHEDRIRVERMIAKQASRVLAASSDEVLSLVRLGMPRPRASVVSGGVDPAKFTVDGETARRTARYRIVSVGGPGADVVITALASLPETELVLAGNLTTADTRRLRELAERAGVIDRIRTVGWVPRQDLPALLRSADVVVCTPPSDPSVLVPLEAMACGVSVVAASVGVLADTVIDGVTGLLVSPGNSKELAGALRRLLADASAREAFGVAGHDRVRARYSWDRVAADCARAYALASRDMPSHV</sequence>
<dbReference type="GO" id="GO:0016758">
    <property type="term" value="F:hexosyltransferase activity"/>
    <property type="evidence" value="ECO:0007669"/>
    <property type="project" value="TreeGrafter"/>
</dbReference>
<keyword evidence="1" id="KW-0328">Glycosyltransferase</keyword>
<dbReference type="AlphaFoldDB" id="A0A841BF47"/>
<evidence type="ECO:0000313" key="5">
    <source>
        <dbReference type="EMBL" id="MBB5857415.1"/>
    </source>
</evidence>
<dbReference type="GO" id="GO:1901137">
    <property type="term" value="P:carbohydrate derivative biosynthetic process"/>
    <property type="evidence" value="ECO:0007669"/>
    <property type="project" value="UniProtKB-ARBA"/>
</dbReference>
<feature type="domain" description="Glycosyl transferase family 1" evidence="3">
    <location>
        <begin position="210"/>
        <end position="347"/>
    </location>
</feature>
<evidence type="ECO:0000259" key="3">
    <source>
        <dbReference type="Pfam" id="PF00534"/>
    </source>
</evidence>
<dbReference type="Gene3D" id="3.40.50.2000">
    <property type="entry name" value="Glycogen Phosphorylase B"/>
    <property type="match status" value="2"/>
</dbReference>
<accession>A0A841BF47</accession>
<evidence type="ECO:0000256" key="2">
    <source>
        <dbReference type="ARBA" id="ARBA00022679"/>
    </source>
</evidence>
<dbReference type="SUPFAM" id="SSF53756">
    <property type="entry name" value="UDP-Glycosyltransferase/glycogen phosphorylase"/>
    <property type="match status" value="1"/>
</dbReference>
<dbReference type="EMBL" id="JACHMX010000001">
    <property type="protein sequence ID" value="MBB5857415.1"/>
    <property type="molecule type" value="Genomic_DNA"/>
</dbReference>
<feature type="domain" description="Glycosyltransferase subfamily 4-like N-terminal" evidence="4">
    <location>
        <begin position="26"/>
        <end position="186"/>
    </location>
</feature>
<keyword evidence="6" id="KW-1185">Reference proteome</keyword>
<dbReference type="Pfam" id="PF00534">
    <property type="entry name" value="Glycos_transf_1"/>
    <property type="match status" value="1"/>
</dbReference>